<dbReference type="Gene3D" id="3.90.730.10">
    <property type="entry name" value="Ribonuclease T2-like"/>
    <property type="match status" value="1"/>
</dbReference>
<keyword evidence="6" id="KW-0540">Nuclease</keyword>
<proteinExistence type="inferred from homology"/>
<evidence type="ECO:0000256" key="10">
    <source>
        <dbReference type="ARBA" id="ARBA00023157"/>
    </source>
</evidence>
<dbReference type="GO" id="GO:0005788">
    <property type="term" value="C:endoplasmic reticulum lumen"/>
    <property type="evidence" value="ECO:0007669"/>
    <property type="project" value="UniProtKB-SubCell"/>
</dbReference>
<dbReference type="CDD" id="cd01061">
    <property type="entry name" value="RNase_T2_euk"/>
    <property type="match status" value="1"/>
</dbReference>
<dbReference type="InterPro" id="IPR033697">
    <property type="entry name" value="Ribonuclease_T2_eukaryotic"/>
</dbReference>
<feature type="active site" evidence="16">
    <location>
        <position position="131"/>
    </location>
</feature>
<dbReference type="GO" id="GO:0003723">
    <property type="term" value="F:RNA binding"/>
    <property type="evidence" value="ECO:0007669"/>
    <property type="project" value="InterPro"/>
</dbReference>
<comment type="catalytic activity">
    <reaction evidence="14">
        <text>a guanylyl-uridine-RNA = a 3'-end 2',3'-cyclophospho-GMP-RNA + a 5'-end dephospho-uridine-RNA</text>
        <dbReference type="Rhea" id="RHEA:81323"/>
        <dbReference type="Rhea" id="RHEA-COMP:17356"/>
        <dbReference type="Rhea" id="RHEA-COMP:19658"/>
        <dbReference type="Rhea" id="RHEA-COMP:19659"/>
        <dbReference type="ChEBI" id="CHEBI:173224"/>
        <dbReference type="ChEBI" id="CHEBI:231849"/>
        <dbReference type="ChEBI" id="CHEBI:231850"/>
    </reaction>
</comment>
<dbReference type="PROSITE" id="PS00531">
    <property type="entry name" value="RNASE_T2_2"/>
    <property type="match status" value="1"/>
</dbReference>
<keyword evidence="8" id="KW-0378">Hydrolase</keyword>
<gene>
    <name evidence="18" type="ORF">RN001_012244</name>
</gene>
<evidence type="ECO:0000256" key="16">
    <source>
        <dbReference type="PIRSR" id="PIRSR633697-1"/>
    </source>
</evidence>
<name>A0AAN7SD77_9COLE</name>
<dbReference type="InterPro" id="IPR036430">
    <property type="entry name" value="RNase_T2-like_sf"/>
</dbReference>
<evidence type="ECO:0000256" key="11">
    <source>
        <dbReference type="ARBA" id="ARBA00023180"/>
    </source>
</evidence>
<dbReference type="GO" id="GO:0006401">
    <property type="term" value="P:RNA catabolic process"/>
    <property type="evidence" value="ECO:0007669"/>
    <property type="project" value="UniProtKB-ARBA"/>
</dbReference>
<dbReference type="PANTHER" id="PTHR11240:SF22">
    <property type="entry name" value="RIBONUCLEASE T2"/>
    <property type="match status" value="1"/>
</dbReference>
<dbReference type="EMBL" id="JARPUR010000005">
    <property type="protein sequence ID" value="KAK4875822.1"/>
    <property type="molecule type" value="Genomic_DNA"/>
</dbReference>
<keyword evidence="13" id="KW-0456">Lyase</keyword>
<feature type="active site" evidence="16">
    <location>
        <position position="127"/>
    </location>
</feature>
<keyword evidence="5" id="KW-0964">Secreted</keyword>
<evidence type="ECO:0000256" key="15">
    <source>
        <dbReference type="ARBA" id="ARBA00052670"/>
    </source>
</evidence>
<evidence type="ECO:0000256" key="7">
    <source>
        <dbReference type="ARBA" id="ARBA00022759"/>
    </source>
</evidence>
<dbReference type="PROSITE" id="PS00530">
    <property type="entry name" value="RNASE_T2_1"/>
    <property type="match status" value="1"/>
</dbReference>
<evidence type="ECO:0000256" key="9">
    <source>
        <dbReference type="ARBA" id="ARBA00022824"/>
    </source>
</evidence>
<dbReference type="InterPro" id="IPR033130">
    <property type="entry name" value="RNase_T2_His_AS_2"/>
</dbReference>
<dbReference type="InterPro" id="IPR001568">
    <property type="entry name" value="RNase_T2-like"/>
</dbReference>
<keyword evidence="9" id="KW-0256">Endoplasmic reticulum</keyword>
<evidence type="ECO:0000313" key="19">
    <source>
        <dbReference type="Proteomes" id="UP001353858"/>
    </source>
</evidence>
<dbReference type="GO" id="GO:0016787">
    <property type="term" value="F:hydrolase activity"/>
    <property type="evidence" value="ECO:0007669"/>
    <property type="project" value="UniProtKB-KW"/>
</dbReference>
<sequence>MVPLWWVGVIWSNHNGWVSFFFSRRFVTIVQCKDDWDIFVFTQHWPFTVCSQWIKKNFNNICRLPDAKDTWTIHGLWPTKYGTIGPSFCNDNLKFDESKIARVQSKLEQLWTNIHKNKPVSYLWEHEWNKHGTCAVTLPQLNNQLQYFTHGLELIRNYNITNILSNYFITPGFDGYNVENIFNSIKTVLNHNPVVRCVVDKDSNRFLISEIQICFDKQFNVIDCDPVKKKFRNGGILTDCSLTENVFYPNQALTLRITKTSTLD</sequence>
<evidence type="ECO:0000256" key="13">
    <source>
        <dbReference type="ARBA" id="ARBA00023239"/>
    </source>
</evidence>
<protein>
    <submittedName>
        <fullName evidence="18">Uncharacterized protein</fullName>
    </submittedName>
</protein>
<dbReference type="AlphaFoldDB" id="A0AAN7SD77"/>
<comment type="subcellular location">
    <subcellularLocation>
        <location evidence="1">Endoplasmic reticulum lumen</location>
    </subcellularLocation>
    <subcellularLocation>
        <location evidence="2">Lysosome</location>
    </subcellularLocation>
    <subcellularLocation>
        <location evidence="3">Secreted</location>
    </subcellularLocation>
</comment>
<evidence type="ECO:0000256" key="6">
    <source>
        <dbReference type="ARBA" id="ARBA00022722"/>
    </source>
</evidence>
<dbReference type="GO" id="GO:0005576">
    <property type="term" value="C:extracellular region"/>
    <property type="evidence" value="ECO:0007669"/>
    <property type="project" value="UniProtKB-SubCell"/>
</dbReference>
<comment type="caution">
    <text evidence="18">The sequence shown here is derived from an EMBL/GenBank/DDBJ whole genome shotgun (WGS) entry which is preliminary data.</text>
</comment>
<feature type="active site" evidence="16">
    <location>
        <position position="74"/>
    </location>
</feature>
<keyword evidence="19" id="KW-1185">Reference proteome</keyword>
<keyword evidence="7" id="KW-0255">Endonuclease</keyword>
<evidence type="ECO:0000256" key="1">
    <source>
        <dbReference type="ARBA" id="ARBA00004319"/>
    </source>
</evidence>
<dbReference type="FunFam" id="3.90.730.10:FF:000001">
    <property type="entry name" value="Ribonuclease T2"/>
    <property type="match status" value="1"/>
</dbReference>
<comment type="catalytic activity">
    <reaction evidence="15">
        <text>an adenylyl-uridine-RNA = a 3'-end 2',3'-cyclophospho-AMP-RNA + a 5'-end dephospho-uridine-RNA</text>
        <dbReference type="Rhea" id="RHEA:81383"/>
        <dbReference type="Rhea" id="RHEA-COMP:17356"/>
        <dbReference type="Rhea" id="RHEA-COMP:19675"/>
        <dbReference type="Rhea" id="RHEA-COMP:19676"/>
        <dbReference type="ChEBI" id="CHEBI:173224"/>
        <dbReference type="ChEBI" id="CHEBI:231879"/>
        <dbReference type="ChEBI" id="CHEBI:231881"/>
    </reaction>
    <physiologicalReaction direction="left-to-right" evidence="15">
        <dbReference type="Rhea" id="RHEA:81384"/>
    </physiologicalReaction>
</comment>
<dbReference type="InterPro" id="IPR018188">
    <property type="entry name" value="RNase_T2_His_AS_1"/>
</dbReference>
<accession>A0AAN7SD77</accession>
<evidence type="ECO:0000256" key="14">
    <source>
        <dbReference type="ARBA" id="ARBA00051280"/>
    </source>
</evidence>
<keyword evidence="12" id="KW-0458">Lysosome</keyword>
<evidence type="ECO:0000256" key="17">
    <source>
        <dbReference type="RuleBase" id="RU004328"/>
    </source>
</evidence>
<comment type="similarity">
    <text evidence="4 17">Belongs to the RNase T2 family.</text>
</comment>
<keyword evidence="11" id="KW-0325">Glycoprotein</keyword>
<dbReference type="GO" id="GO:0005764">
    <property type="term" value="C:lysosome"/>
    <property type="evidence" value="ECO:0007669"/>
    <property type="project" value="UniProtKB-SubCell"/>
</dbReference>
<dbReference type="GO" id="GO:0033897">
    <property type="term" value="F:ribonuclease T2 activity"/>
    <property type="evidence" value="ECO:0007669"/>
    <property type="project" value="InterPro"/>
</dbReference>
<keyword evidence="10" id="KW-1015">Disulfide bond</keyword>
<evidence type="ECO:0000256" key="4">
    <source>
        <dbReference type="ARBA" id="ARBA00007469"/>
    </source>
</evidence>
<evidence type="ECO:0000256" key="5">
    <source>
        <dbReference type="ARBA" id="ARBA00022525"/>
    </source>
</evidence>
<evidence type="ECO:0000256" key="2">
    <source>
        <dbReference type="ARBA" id="ARBA00004371"/>
    </source>
</evidence>
<evidence type="ECO:0000256" key="3">
    <source>
        <dbReference type="ARBA" id="ARBA00004613"/>
    </source>
</evidence>
<evidence type="ECO:0000256" key="12">
    <source>
        <dbReference type="ARBA" id="ARBA00023228"/>
    </source>
</evidence>
<organism evidence="18 19">
    <name type="scientific">Aquatica leii</name>
    <dbReference type="NCBI Taxonomy" id="1421715"/>
    <lineage>
        <taxon>Eukaryota</taxon>
        <taxon>Metazoa</taxon>
        <taxon>Ecdysozoa</taxon>
        <taxon>Arthropoda</taxon>
        <taxon>Hexapoda</taxon>
        <taxon>Insecta</taxon>
        <taxon>Pterygota</taxon>
        <taxon>Neoptera</taxon>
        <taxon>Endopterygota</taxon>
        <taxon>Coleoptera</taxon>
        <taxon>Polyphaga</taxon>
        <taxon>Elateriformia</taxon>
        <taxon>Elateroidea</taxon>
        <taxon>Lampyridae</taxon>
        <taxon>Luciolinae</taxon>
        <taxon>Aquatica</taxon>
    </lineage>
</organism>
<dbReference type="Pfam" id="PF00445">
    <property type="entry name" value="Ribonuclease_T2"/>
    <property type="match status" value="1"/>
</dbReference>
<evidence type="ECO:0000256" key="8">
    <source>
        <dbReference type="ARBA" id="ARBA00022801"/>
    </source>
</evidence>
<dbReference type="PANTHER" id="PTHR11240">
    <property type="entry name" value="RIBONUCLEASE T2"/>
    <property type="match status" value="1"/>
</dbReference>
<reference evidence="19" key="1">
    <citation type="submission" date="2023-01" db="EMBL/GenBank/DDBJ databases">
        <title>Key to firefly adult light organ development and bioluminescence: homeobox transcription factors regulate luciferase expression and transportation to peroxisome.</title>
        <authorList>
            <person name="Fu X."/>
        </authorList>
    </citation>
    <scope>NUCLEOTIDE SEQUENCE [LARGE SCALE GENOMIC DNA]</scope>
</reference>
<dbReference type="Proteomes" id="UP001353858">
    <property type="component" value="Unassembled WGS sequence"/>
</dbReference>
<evidence type="ECO:0000313" key="18">
    <source>
        <dbReference type="EMBL" id="KAK4875822.1"/>
    </source>
</evidence>
<dbReference type="SUPFAM" id="SSF55895">
    <property type="entry name" value="Ribonuclease Rh-like"/>
    <property type="match status" value="1"/>
</dbReference>